<dbReference type="PRINTS" id="PR01438">
    <property type="entry name" value="UNVRSLSTRESS"/>
</dbReference>
<dbReference type="Proteomes" id="UP000578819">
    <property type="component" value="Unassembled WGS sequence"/>
</dbReference>
<proteinExistence type="inferred from homology"/>
<evidence type="ECO:0000259" key="4">
    <source>
        <dbReference type="Pfam" id="PF00582"/>
    </source>
</evidence>
<keyword evidence="2" id="KW-0547">Nucleotide-binding</keyword>
<keyword evidence="6" id="KW-1185">Reference proteome</keyword>
<reference evidence="5 6" key="1">
    <citation type="submission" date="2020-08" db="EMBL/GenBank/DDBJ databases">
        <title>Sequencing the genomes of 1000 actinobacteria strains.</title>
        <authorList>
            <person name="Klenk H.-P."/>
        </authorList>
    </citation>
    <scope>NUCLEOTIDE SEQUENCE [LARGE SCALE GENOMIC DNA]</scope>
    <source>
        <strain evidence="5 6">DSM 45886</strain>
    </source>
</reference>
<name>A0A7W7SLY0_9ACTN</name>
<protein>
    <submittedName>
        <fullName evidence="5">Nucleotide-binding universal stress UspA family protein</fullName>
    </submittedName>
</protein>
<gene>
    <name evidence="5" type="ORF">FHR38_000609</name>
</gene>
<dbReference type="InterPro" id="IPR014729">
    <property type="entry name" value="Rossmann-like_a/b/a_fold"/>
</dbReference>
<dbReference type="EMBL" id="JACHJW010000001">
    <property type="protein sequence ID" value="MBB4956876.1"/>
    <property type="molecule type" value="Genomic_DNA"/>
</dbReference>
<dbReference type="PANTHER" id="PTHR46268:SF27">
    <property type="entry name" value="UNIVERSAL STRESS PROTEIN RV2623"/>
    <property type="match status" value="1"/>
</dbReference>
<dbReference type="AlphaFoldDB" id="A0A7W7SLY0"/>
<comment type="similarity">
    <text evidence="1">Belongs to the universal stress protein A family.</text>
</comment>
<organism evidence="5 6">
    <name type="scientific">Micromonospora polyrhachis</name>
    <dbReference type="NCBI Taxonomy" id="1282883"/>
    <lineage>
        <taxon>Bacteria</taxon>
        <taxon>Bacillati</taxon>
        <taxon>Actinomycetota</taxon>
        <taxon>Actinomycetes</taxon>
        <taxon>Micromonosporales</taxon>
        <taxon>Micromonosporaceae</taxon>
        <taxon>Micromonospora</taxon>
    </lineage>
</organism>
<accession>A0A7W7SLY0</accession>
<evidence type="ECO:0000256" key="1">
    <source>
        <dbReference type="ARBA" id="ARBA00008791"/>
    </source>
</evidence>
<evidence type="ECO:0000313" key="5">
    <source>
        <dbReference type="EMBL" id="MBB4956876.1"/>
    </source>
</evidence>
<evidence type="ECO:0000313" key="6">
    <source>
        <dbReference type="Proteomes" id="UP000578819"/>
    </source>
</evidence>
<dbReference type="InterPro" id="IPR006016">
    <property type="entry name" value="UspA"/>
</dbReference>
<dbReference type="GO" id="GO:0005524">
    <property type="term" value="F:ATP binding"/>
    <property type="evidence" value="ECO:0007669"/>
    <property type="project" value="UniProtKB-KW"/>
</dbReference>
<dbReference type="RefSeq" id="WP_184532561.1">
    <property type="nucleotide sequence ID" value="NZ_JACHJW010000001.1"/>
</dbReference>
<sequence>MTCPATGPVVVGVDDSPVSRSAVRLAAREAATHQLPLRVVHVFDWGPDPTSPQAELRDSAEQMLADAMAIAVADEPEIEVTTAIIEGHPIVTLLREAAAATLIVVGDGNLATRSNISVDATAVQIAARAGCGALIAREESPPLGPILVGFDGSASSRSALDFAFDSAQRRGRELSVVRVVEAMKAIGDVEAAPVVTDGVGDELAEALAPWQSRYPSVTVTQRVLAGDPDEILVEESRSAELVAVGARGEQPWRGALGAVSQALLYHSPRPVLIVRHPAEQ</sequence>
<evidence type="ECO:0000256" key="3">
    <source>
        <dbReference type="ARBA" id="ARBA00022840"/>
    </source>
</evidence>
<dbReference type="PANTHER" id="PTHR46268">
    <property type="entry name" value="STRESS RESPONSE PROTEIN NHAX"/>
    <property type="match status" value="1"/>
</dbReference>
<feature type="domain" description="UspA" evidence="4">
    <location>
        <begin position="145"/>
        <end position="275"/>
    </location>
</feature>
<evidence type="ECO:0000256" key="2">
    <source>
        <dbReference type="ARBA" id="ARBA00022741"/>
    </source>
</evidence>
<dbReference type="InterPro" id="IPR006015">
    <property type="entry name" value="Universal_stress_UspA"/>
</dbReference>
<feature type="domain" description="UspA" evidence="4">
    <location>
        <begin position="8"/>
        <end position="136"/>
    </location>
</feature>
<comment type="caution">
    <text evidence="5">The sequence shown here is derived from an EMBL/GenBank/DDBJ whole genome shotgun (WGS) entry which is preliminary data.</text>
</comment>
<dbReference type="SUPFAM" id="SSF52402">
    <property type="entry name" value="Adenine nucleotide alpha hydrolases-like"/>
    <property type="match status" value="2"/>
</dbReference>
<dbReference type="Gene3D" id="3.40.50.620">
    <property type="entry name" value="HUPs"/>
    <property type="match status" value="2"/>
</dbReference>
<dbReference type="Pfam" id="PF00582">
    <property type="entry name" value="Usp"/>
    <property type="match status" value="2"/>
</dbReference>
<keyword evidence="3" id="KW-0067">ATP-binding</keyword>